<dbReference type="InterPro" id="IPR036265">
    <property type="entry name" value="HIT-like_sf"/>
</dbReference>
<evidence type="ECO:0000313" key="1">
    <source>
        <dbReference type="EMBL" id="QPC44244.1"/>
    </source>
</evidence>
<protein>
    <submittedName>
        <fullName evidence="1">HIT family protein</fullName>
    </submittedName>
</protein>
<dbReference type="AlphaFoldDB" id="A0A7S8C6F7"/>
<reference evidence="1 2" key="1">
    <citation type="submission" date="2020-06" db="EMBL/GenBank/DDBJ databases">
        <title>Genome sequence of 2 isolates from Red Sea Mangroves.</title>
        <authorList>
            <person name="Sefrji F."/>
            <person name="Michoud G."/>
            <person name="Merlino G."/>
            <person name="Daffonchio D."/>
        </authorList>
    </citation>
    <scope>NUCLEOTIDE SEQUENCE [LARGE SCALE GENOMIC DNA]</scope>
    <source>
        <strain evidence="1 2">R1DC25</strain>
    </source>
</reference>
<gene>
    <name evidence="1" type="ORF">HW532_16995</name>
</gene>
<dbReference type="KEGG" id="kmn:HW532_16995"/>
<sequence>MANETMQKFGFPDTLVADYRHWCVLLRPAQATLGALVLVCKDEARAFSEISPDAFAELADATAGIEGALSAFRPYDKINYLMLMMVDPDVHFHVLPRYSAAQDFEGTAFPDSGWPGPPALAKAVEPDEALRGRLVAALRAAWPDAAKMG</sequence>
<proteinExistence type="predicted"/>
<accession>A0A7S8C6F7</accession>
<dbReference type="Proteomes" id="UP000593594">
    <property type="component" value="Chromosome"/>
</dbReference>
<organism evidence="1 2">
    <name type="scientific">Kaustia mangrovi</name>
    <dbReference type="NCBI Taxonomy" id="2593653"/>
    <lineage>
        <taxon>Bacteria</taxon>
        <taxon>Pseudomonadati</taxon>
        <taxon>Pseudomonadota</taxon>
        <taxon>Alphaproteobacteria</taxon>
        <taxon>Hyphomicrobiales</taxon>
        <taxon>Parvibaculaceae</taxon>
        <taxon>Kaustia</taxon>
    </lineage>
</organism>
<dbReference type="EMBL" id="CP058214">
    <property type="protein sequence ID" value="QPC44244.1"/>
    <property type="molecule type" value="Genomic_DNA"/>
</dbReference>
<dbReference type="RefSeq" id="WP_213161611.1">
    <property type="nucleotide sequence ID" value="NZ_CP058214.1"/>
</dbReference>
<dbReference type="SUPFAM" id="SSF54197">
    <property type="entry name" value="HIT-like"/>
    <property type="match status" value="1"/>
</dbReference>
<name>A0A7S8C6F7_9HYPH</name>
<evidence type="ECO:0000313" key="2">
    <source>
        <dbReference type="Proteomes" id="UP000593594"/>
    </source>
</evidence>
<dbReference type="Gene3D" id="3.30.428.10">
    <property type="entry name" value="HIT-like"/>
    <property type="match status" value="1"/>
</dbReference>
<keyword evidence="2" id="KW-1185">Reference proteome</keyword>